<reference evidence="1 2" key="1">
    <citation type="submission" date="2019-12" db="EMBL/GenBank/DDBJ databases">
        <title>Full genome sequence of a Bacillus safensis strain isolated from commercially available natto in Indonesia.</title>
        <authorList>
            <person name="Yoshida M."/>
            <person name="Uomi M."/>
            <person name="Waturangi D."/>
            <person name="Ekaputri J.J."/>
            <person name="Setiamarga D.H.E."/>
        </authorList>
    </citation>
    <scope>NUCLEOTIDE SEQUENCE [LARGE SCALE GENOMIC DNA]</scope>
    <source>
        <strain evidence="1 2">IDN1</strain>
    </source>
</reference>
<evidence type="ECO:0000313" key="1">
    <source>
        <dbReference type="EMBL" id="BBP86967.1"/>
    </source>
</evidence>
<evidence type="ECO:0000313" key="2">
    <source>
        <dbReference type="Proteomes" id="UP000464658"/>
    </source>
</evidence>
<dbReference type="AlphaFoldDB" id="A0A5S9M023"/>
<dbReference type="EMBL" id="AP021906">
    <property type="protein sequence ID" value="BBP86967.1"/>
    <property type="molecule type" value="Genomic_DNA"/>
</dbReference>
<name>A0A5S9M023_BACIA</name>
<proteinExistence type="predicted"/>
<protein>
    <submittedName>
        <fullName evidence="1">Uncharacterized protein</fullName>
    </submittedName>
</protein>
<accession>A0A5S9M023</accession>
<sequence>MKELFEERREIYSLHNSRVETDHLEAEEVANYIVDTLKLGWDLYSKKKVYRLG</sequence>
<gene>
    <name evidence="1" type="ORF">BsIDN1_05850</name>
</gene>
<organism evidence="1 2">
    <name type="scientific">Bacillus safensis</name>
    <dbReference type="NCBI Taxonomy" id="561879"/>
    <lineage>
        <taxon>Bacteria</taxon>
        <taxon>Bacillati</taxon>
        <taxon>Bacillota</taxon>
        <taxon>Bacilli</taxon>
        <taxon>Bacillales</taxon>
        <taxon>Bacillaceae</taxon>
        <taxon>Bacillus</taxon>
    </lineage>
</organism>
<dbReference type="Proteomes" id="UP000464658">
    <property type="component" value="Chromosome"/>
</dbReference>